<evidence type="ECO:0000313" key="2">
    <source>
        <dbReference type="EMBL" id="RHY84609.1"/>
    </source>
</evidence>
<accession>A0A418CS28</accession>
<keyword evidence="1" id="KW-0472">Membrane</keyword>
<reference evidence="2 3" key="1">
    <citation type="submission" date="2018-08" db="EMBL/GenBank/DDBJ databases">
        <title>Aphanomyces genome sequencing and annotation.</title>
        <authorList>
            <person name="Minardi D."/>
            <person name="Oidtmann B."/>
            <person name="Van Der Giezen M."/>
            <person name="Studholme D.J."/>
        </authorList>
    </citation>
    <scope>NUCLEOTIDE SEQUENCE [LARGE SCALE GENOMIC DNA]</scope>
    <source>
        <strain evidence="2 3">Sv</strain>
    </source>
</reference>
<gene>
    <name evidence="2" type="ORF">DYB35_010035</name>
</gene>
<keyword evidence="1" id="KW-0812">Transmembrane</keyword>
<dbReference type="Gene3D" id="3.40.630.10">
    <property type="entry name" value="Zn peptidases"/>
    <property type="match status" value="1"/>
</dbReference>
<dbReference type="Proteomes" id="UP000285712">
    <property type="component" value="Unassembled WGS sequence"/>
</dbReference>
<sequence length="182" mass="19709">MKGYAAPGTTPVVNSISDFTNKNLNSFLEMIIGAYVGLPVNYSVCKYGCSENFSWNVTVYPSSFPFETEMEDLNPNMHTQNDTIDTIDFNHMADFTKLSIAYVALLNCFRGGAFSAVLNITLFVAGVSIQHMLLHAAVTPVMSATEIPMLMVGFGSSAVALFVQVCGASTPRPLTSGRATRR</sequence>
<dbReference type="AlphaFoldDB" id="A0A418CS28"/>
<dbReference type="EMBL" id="QUTG01006032">
    <property type="protein sequence ID" value="RHY84609.1"/>
    <property type="molecule type" value="Genomic_DNA"/>
</dbReference>
<proteinExistence type="predicted"/>
<evidence type="ECO:0000256" key="1">
    <source>
        <dbReference type="SAM" id="Phobius"/>
    </source>
</evidence>
<organism evidence="2 3">
    <name type="scientific">Aphanomyces astaci</name>
    <name type="common">Crayfish plague agent</name>
    <dbReference type="NCBI Taxonomy" id="112090"/>
    <lineage>
        <taxon>Eukaryota</taxon>
        <taxon>Sar</taxon>
        <taxon>Stramenopiles</taxon>
        <taxon>Oomycota</taxon>
        <taxon>Saprolegniomycetes</taxon>
        <taxon>Saprolegniales</taxon>
        <taxon>Verrucalvaceae</taxon>
        <taxon>Aphanomyces</taxon>
    </lineage>
</organism>
<keyword evidence="1" id="KW-1133">Transmembrane helix</keyword>
<protein>
    <submittedName>
        <fullName evidence="2">Uncharacterized protein</fullName>
    </submittedName>
</protein>
<name>A0A418CS28_APHAT</name>
<evidence type="ECO:0000313" key="3">
    <source>
        <dbReference type="Proteomes" id="UP000285712"/>
    </source>
</evidence>
<feature type="transmembrane region" description="Helical" evidence="1">
    <location>
        <begin position="100"/>
        <end position="127"/>
    </location>
</feature>
<comment type="caution">
    <text evidence="2">The sequence shown here is derived from an EMBL/GenBank/DDBJ whole genome shotgun (WGS) entry which is preliminary data.</text>
</comment>
<dbReference type="VEuPathDB" id="FungiDB:H257_12331"/>
<feature type="transmembrane region" description="Helical" evidence="1">
    <location>
        <begin position="147"/>
        <end position="168"/>
    </location>
</feature>
<dbReference type="SUPFAM" id="SSF53187">
    <property type="entry name" value="Zn-dependent exopeptidases"/>
    <property type="match status" value="1"/>
</dbReference>